<dbReference type="PANTHER" id="PTHR33914">
    <property type="entry name" value="18S PRE-RIBOSOMAL ASSEMBLY PROTEIN GAR2-LIKE PROTEIN"/>
    <property type="match status" value="1"/>
</dbReference>
<evidence type="ECO:0000313" key="3">
    <source>
        <dbReference type="Proteomes" id="UP001497512"/>
    </source>
</evidence>
<keyword evidence="3" id="KW-1185">Reference proteome</keyword>
<feature type="compositionally biased region" description="Polar residues" evidence="1">
    <location>
        <begin position="201"/>
        <end position="215"/>
    </location>
</feature>
<feature type="compositionally biased region" description="Basic and acidic residues" evidence="1">
    <location>
        <begin position="422"/>
        <end position="433"/>
    </location>
</feature>
<feature type="compositionally biased region" description="Basic and acidic residues" evidence="1">
    <location>
        <begin position="484"/>
        <end position="497"/>
    </location>
</feature>
<sequence>MLMDLTRDEAGGAAADAGRSGAESAVAAASAAGDEVSQHHNNNNSKEEEAEEEEGKGIPGAKASWSFVSIPAASSVHPIEEIDDNDLPSFHINRLRRLPFRAAAAANRNGNLSKPNGKDLGVTELQRSSGSAVEQGVAINHTTAPEELGVDEQRRLQEVVETQGTTTVLSTGSELSDGKLEAIMSVQPQEQETHFEEEPNDNLNPTRGSDASSPGNLHVMLLSEATDENSRITPLQTDGSRPQADIPNQENVQANLQKDGAVCLMEPAIIREDSPRFLERADESEGELSLGELPITFDAFHALPAEVPSTATKGAPEIPAAEALNLELSEMPKAASSIFANSQKEADMSPTSRESAEGETVAPFANNLMASSSEDTKAALHAAAAVVTEIPATATSSAKVETDNVFLPYPQELEQQLPNDHDKLAIDDGKQGESVDNNEFPSGHYYTNTVHRSGDAHNTVDPLVSSDSLSQGHDSPGSQAKTHTGSEGDSSRLHEKSVSDVDTYADLVPIPFSGPIGYSGPIPAAYSGSISYPGAPNHSGQVPFSGSISYRSDSSAASNRSFAFPIFATEWNSSPVRMAQPDRRYLRHKRRWRPSCMCCSRPSPTYN</sequence>
<feature type="region of interest" description="Disordered" evidence="1">
    <location>
        <begin position="188"/>
        <end position="245"/>
    </location>
</feature>
<organism evidence="2 3">
    <name type="scientific">Sphagnum troendelagicum</name>
    <dbReference type="NCBI Taxonomy" id="128251"/>
    <lineage>
        <taxon>Eukaryota</taxon>
        <taxon>Viridiplantae</taxon>
        <taxon>Streptophyta</taxon>
        <taxon>Embryophyta</taxon>
        <taxon>Bryophyta</taxon>
        <taxon>Sphagnophytina</taxon>
        <taxon>Sphagnopsida</taxon>
        <taxon>Sphagnales</taxon>
        <taxon>Sphagnaceae</taxon>
        <taxon>Sphagnum</taxon>
    </lineage>
</organism>
<feature type="region of interest" description="Disordered" evidence="1">
    <location>
        <begin position="422"/>
        <end position="497"/>
    </location>
</feature>
<accession>A0ABP0V3Z0</accession>
<reference evidence="2" key="1">
    <citation type="submission" date="2024-02" db="EMBL/GenBank/DDBJ databases">
        <authorList>
            <consortium name="ELIXIR-Norway"/>
            <consortium name="Elixir Norway"/>
        </authorList>
    </citation>
    <scope>NUCLEOTIDE SEQUENCE</scope>
</reference>
<dbReference type="InterPro" id="IPR040378">
    <property type="entry name" value="BASL"/>
</dbReference>
<protein>
    <submittedName>
        <fullName evidence="2">Uncharacterized protein</fullName>
    </submittedName>
</protein>
<feature type="compositionally biased region" description="Polar residues" evidence="1">
    <location>
        <begin position="434"/>
        <end position="451"/>
    </location>
</feature>
<feature type="region of interest" description="Disordered" evidence="1">
    <location>
        <begin position="1"/>
        <end position="62"/>
    </location>
</feature>
<dbReference type="PANTHER" id="PTHR33914:SF2">
    <property type="entry name" value="OS02G0582100 PROTEIN"/>
    <property type="match status" value="1"/>
</dbReference>
<feature type="compositionally biased region" description="Low complexity" evidence="1">
    <location>
        <begin position="11"/>
        <end position="33"/>
    </location>
</feature>
<dbReference type="EMBL" id="OZ019900">
    <property type="protein sequence ID" value="CAK9235269.1"/>
    <property type="molecule type" value="Genomic_DNA"/>
</dbReference>
<feature type="compositionally biased region" description="Basic and acidic residues" evidence="1">
    <location>
        <begin position="1"/>
        <end position="10"/>
    </location>
</feature>
<evidence type="ECO:0000256" key="1">
    <source>
        <dbReference type="SAM" id="MobiDB-lite"/>
    </source>
</evidence>
<feature type="compositionally biased region" description="Polar residues" evidence="1">
    <location>
        <begin position="465"/>
        <end position="483"/>
    </location>
</feature>
<feature type="compositionally biased region" description="Polar residues" evidence="1">
    <location>
        <begin position="231"/>
        <end position="245"/>
    </location>
</feature>
<name>A0ABP0V3Z0_9BRYO</name>
<proteinExistence type="predicted"/>
<evidence type="ECO:0000313" key="2">
    <source>
        <dbReference type="EMBL" id="CAK9235269.1"/>
    </source>
</evidence>
<dbReference type="Proteomes" id="UP001497512">
    <property type="component" value="Chromosome 8"/>
</dbReference>
<gene>
    <name evidence="2" type="ORF">CSSPTR1EN2_LOCUS22632</name>
</gene>